<dbReference type="EMBL" id="UINC01136626">
    <property type="protein sequence ID" value="SVD21506.1"/>
    <property type="molecule type" value="Genomic_DNA"/>
</dbReference>
<accession>A0A382THH7</accession>
<sequence length="28" mass="3104">MQITGMKTYLGSFANRSRALVKVETDEG</sequence>
<feature type="non-terminal residue" evidence="1">
    <location>
        <position position="28"/>
    </location>
</feature>
<protein>
    <submittedName>
        <fullName evidence="1">Uncharacterized protein</fullName>
    </submittedName>
</protein>
<reference evidence="1" key="1">
    <citation type="submission" date="2018-05" db="EMBL/GenBank/DDBJ databases">
        <authorList>
            <person name="Lanie J.A."/>
            <person name="Ng W.-L."/>
            <person name="Kazmierczak K.M."/>
            <person name="Andrzejewski T.M."/>
            <person name="Davidsen T.M."/>
            <person name="Wayne K.J."/>
            <person name="Tettelin H."/>
            <person name="Glass J.I."/>
            <person name="Rusch D."/>
            <person name="Podicherti R."/>
            <person name="Tsui H.-C.T."/>
            <person name="Winkler M.E."/>
        </authorList>
    </citation>
    <scope>NUCLEOTIDE SEQUENCE</scope>
</reference>
<organism evidence="1">
    <name type="scientific">marine metagenome</name>
    <dbReference type="NCBI Taxonomy" id="408172"/>
    <lineage>
        <taxon>unclassified sequences</taxon>
        <taxon>metagenomes</taxon>
        <taxon>ecological metagenomes</taxon>
    </lineage>
</organism>
<name>A0A382THH7_9ZZZZ</name>
<gene>
    <name evidence="1" type="ORF">METZ01_LOCUS374360</name>
</gene>
<proteinExistence type="predicted"/>
<evidence type="ECO:0000313" key="1">
    <source>
        <dbReference type="EMBL" id="SVD21506.1"/>
    </source>
</evidence>
<dbReference type="AlphaFoldDB" id="A0A382THH7"/>